<proteinExistence type="predicted"/>
<dbReference type="dictyBase" id="DDB_G0278677"/>
<evidence type="ECO:0000256" key="2">
    <source>
        <dbReference type="SAM" id="Phobius"/>
    </source>
</evidence>
<evidence type="ECO:0000256" key="1">
    <source>
        <dbReference type="SAM" id="MobiDB-lite"/>
    </source>
</evidence>
<name>Q54Y70_DICDI</name>
<dbReference type="EMBL" id="AAFI02000023">
    <property type="protein sequence ID" value="EAL68511.1"/>
    <property type="molecule type" value="Genomic_DNA"/>
</dbReference>
<dbReference type="RefSeq" id="XP_642332.1">
    <property type="nucleotide sequence ID" value="XM_637240.1"/>
</dbReference>
<keyword evidence="2" id="KW-0472">Membrane</keyword>
<accession>Q54Y70</accession>
<keyword evidence="2" id="KW-0812">Transmembrane</keyword>
<dbReference type="VEuPathDB" id="AmoebaDB:DDB_G0278677"/>
<dbReference type="KEGG" id="ddi:DDB_G0278677"/>
<gene>
    <name evidence="3" type="ORF">DDB_G0278677</name>
</gene>
<dbReference type="HOGENOM" id="CLU_938203_0_0_1"/>
<sequence length="297" mass="34379">MEIGVFDILYKNEDGSYQQWEKKHITLNQTNFIIRNNEFDELNENNNFLTANIIIVFDDDNFINTTTTPGEIEMQPKQIFLKIKTNYHSNSVIIILIPSQELFDRCIKIINSSKNNITVNNSNSNNNINNNNINNNNTNNNSKQKGNKKSFYCYRIFFGLTIFYTLIWVGIFVALWFSLVTKNNFIGVLTKCQVNSVTKQNTYQKSDEAGGIIYYYDISYNVTYPLINSTQVINSEVIIYEKGCCRYSTSNYDCYYDEDDPKIVVFDHFESVGRDIKSIFSTFGTLALPLIVLFLVT</sequence>
<keyword evidence="4" id="KW-1185">Reference proteome</keyword>
<dbReference type="GeneID" id="8621538"/>
<feature type="transmembrane region" description="Helical" evidence="2">
    <location>
        <begin position="278"/>
        <end position="296"/>
    </location>
</feature>
<dbReference type="Proteomes" id="UP000002195">
    <property type="component" value="Unassembled WGS sequence"/>
</dbReference>
<dbReference type="PaxDb" id="44689-DDB0218097"/>
<evidence type="ECO:0000313" key="4">
    <source>
        <dbReference type="Proteomes" id="UP000002195"/>
    </source>
</evidence>
<evidence type="ECO:0000313" key="3">
    <source>
        <dbReference type="EMBL" id="EAL68511.1"/>
    </source>
</evidence>
<reference evidence="3 4" key="1">
    <citation type="journal article" date="2005" name="Nature">
        <title>The genome of the social amoeba Dictyostelium discoideum.</title>
        <authorList>
            <consortium name="The Dictyostelium discoideum Sequencing Consortium"/>
            <person name="Eichinger L."/>
            <person name="Pachebat J.A."/>
            <person name="Glockner G."/>
            <person name="Rajandream M.A."/>
            <person name="Sucgang R."/>
            <person name="Berriman M."/>
            <person name="Song J."/>
            <person name="Olsen R."/>
            <person name="Szafranski K."/>
            <person name="Xu Q."/>
            <person name="Tunggal B."/>
            <person name="Kummerfeld S."/>
            <person name="Madera M."/>
            <person name="Konfortov B.A."/>
            <person name="Rivero F."/>
            <person name="Bankier A.T."/>
            <person name="Lehmann R."/>
            <person name="Hamlin N."/>
            <person name="Davies R."/>
            <person name="Gaudet P."/>
            <person name="Fey P."/>
            <person name="Pilcher K."/>
            <person name="Chen G."/>
            <person name="Saunders D."/>
            <person name="Sodergren E."/>
            <person name="Davis P."/>
            <person name="Kerhornou A."/>
            <person name="Nie X."/>
            <person name="Hall N."/>
            <person name="Anjard C."/>
            <person name="Hemphill L."/>
            <person name="Bason N."/>
            <person name="Farbrother P."/>
            <person name="Desany B."/>
            <person name="Just E."/>
            <person name="Morio T."/>
            <person name="Rost R."/>
            <person name="Churcher C."/>
            <person name="Cooper J."/>
            <person name="Haydock S."/>
            <person name="van Driessche N."/>
            <person name="Cronin A."/>
            <person name="Goodhead I."/>
            <person name="Muzny D."/>
            <person name="Mourier T."/>
            <person name="Pain A."/>
            <person name="Lu M."/>
            <person name="Harper D."/>
            <person name="Lindsay R."/>
            <person name="Hauser H."/>
            <person name="James K."/>
            <person name="Quiles M."/>
            <person name="Madan Babu M."/>
            <person name="Saito T."/>
            <person name="Buchrieser C."/>
            <person name="Wardroper A."/>
            <person name="Felder M."/>
            <person name="Thangavelu M."/>
            <person name="Johnson D."/>
            <person name="Knights A."/>
            <person name="Loulseged H."/>
            <person name="Mungall K."/>
            <person name="Oliver K."/>
            <person name="Price C."/>
            <person name="Quail M.A."/>
            <person name="Urushihara H."/>
            <person name="Hernandez J."/>
            <person name="Rabbinowitsch E."/>
            <person name="Steffen D."/>
            <person name="Sanders M."/>
            <person name="Ma J."/>
            <person name="Kohara Y."/>
            <person name="Sharp S."/>
            <person name="Simmonds M."/>
            <person name="Spiegler S."/>
            <person name="Tivey A."/>
            <person name="Sugano S."/>
            <person name="White B."/>
            <person name="Walker D."/>
            <person name="Woodward J."/>
            <person name="Winckler T."/>
            <person name="Tanaka Y."/>
            <person name="Shaulsky G."/>
            <person name="Schleicher M."/>
            <person name="Weinstock G."/>
            <person name="Rosenthal A."/>
            <person name="Cox E.C."/>
            <person name="Chisholm R.L."/>
            <person name="Gibbs R."/>
            <person name="Loomis W.F."/>
            <person name="Platzer M."/>
            <person name="Kay R.R."/>
            <person name="Williams J."/>
            <person name="Dear P.H."/>
            <person name="Noegel A.A."/>
            <person name="Barrell B."/>
            <person name="Kuspa A."/>
        </authorList>
    </citation>
    <scope>NUCLEOTIDE SEQUENCE [LARGE SCALE GENOMIC DNA]</scope>
    <source>
        <strain evidence="3 4">AX4</strain>
    </source>
</reference>
<dbReference type="AlphaFoldDB" id="Q54Y70"/>
<feature type="region of interest" description="Disordered" evidence="1">
    <location>
        <begin position="121"/>
        <end position="142"/>
    </location>
</feature>
<feature type="transmembrane region" description="Helical" evidence="2">
    <location>
        <begin position="152"/>
        <end position="177"/>
    </location>
</feature>
<protein>
    <submittedName>
        <fullName evidence="3">Uncharacterized protein</fullName>
    </submittedName>
</protein>
<dbReference type="InParanoid" id="Q54Y70"/>
<comment type="caution">
    <text evidence="3">The sequence shown here is derived from an EMBL/GenBank/DDBJ whole genome shotgun (WGS) entry which is preliminary data.</text>
</comment>
<organism evidence="3 4">
    <name type="scientific">Dictyostelium discoideum</name>
    <name type="common">Social amoeba</name>
    <dbReference type="NCBI Taxonomy" id="44689"/>
    <lineage>
        <taxon>Eukaryota</taxon>
        <taxon>Amoebozoa</taxon>
        <taxon>Evosea</taxon>
        <taxon>Eumycetozoa</taxon>
        <taxon>Dictyostelia</taxon>
        <taxon>Dictyosteliales</taxon>
        <taxon>Dictyosteliaceae</taxon>
        <taxon>Dictyostelium</taxon>
    </lineage>
</organism>
<keyword evidence="2" id="KW-1133">Transmembrane helix</keyword>